<dbReference type="OMA" id="FEQKDFY"/>
<evidence type="ECO:0000313" key="3">
    <source>
        <dbReference type="Proteomes" id="UP000683925"/>
    </source>
</evidence>
<dbReference type="OrthoDB" id="304790at2759"/>
<evidence type="ECO:0000259" key="1">
    <source>
        <dbReference type="Pfam" id="PF00648"/>
    </source>
</evidence>
<protein>
    <recommendedName>
        <fullName evidence="1">Calpain catalytic domain-containing protein</fullName>
    </recommendedName>
</protein>
<dbReference type="EMBL" id="CAJJDP010000147">
    <property type="protein sequence ID" value="CAD8208728.1"/>
    <property type="molecule type" value="Genomic_DNA"/>
</dbReference>
<feature type="domain" description="Calpain catalytic" evidence="1">
    <location>
        <begin position="73"/>
        <end position="208"/>
    </location>
</feature>
<gene>
    <name evidence="2" type="ORF">POCTA_138.1.T1450040</name>
</gene>
<dbReference type="GO" id="GO:0006508">
    <property type="term" value="P:proteolysis"/>
    <property type="evidence" value="ECO:0007669"/>
    <property type="project" value="InterPro"/>
</dbReference>
<dbReference type="GO" id="GO:0004198">
    <property type="term" value="F:calcium-dependent cysteine-type endopeptidase activity"/>
    <property type="evidence" value="ECO:0007669"/>
    <property type="project" value="InterPro"/>
</dbReference>
<keyword evidence="3" id="KW-1185">Reference proteome</keyword>
<comment type="caution">
    <text evidence="2">The sequence shown here is derived from an EMBL/GenBank/DDBJ whole genome shotgun (WGS) entry which is preliminary data.</text>
</comment>
<name>A0A8S1Y6L5_PAROT</name>
<dbReference type="Proteomes" id="UP000683925">
    <property type="component" value="Unassembled WGS sequence"/>
</dbReference>
<sequence>MHYQKRDTYEKEMNNFNLVKKQDFEQKDFYEKCNNNQLVLCELKQFENIQKSYRADLKLKESDYYSSFTFFNSVTILQQNMSNLNQIFEQRDDDLYSVWLWEQGLEKLVIVDDQIPCKLSGNYPHLATIVSEYQWPLILEKAIGKMLGFQYNSFKALKNDSIEFYLQMITGQLIYEQQFQSFEDLKRKMKDKSNILFVKYQQDSKTIASVIAIPTSEGQDQLKLIKLIAPNSESIYFQGRQKVDSLCYLSWEEFNKNFQSVHVLTWKDDYRVTAISLENPIKRTTDIIEHTYCYKFTIENQGDYQCTLWQKDFVIEENEIIIRSQNEKKQIGLLRMLLFQKLESNQYQFIDGCCDFQCNISINPFLEKGEYLILCQAYFNNFEKDSQNPQQQCFDLNFSIKGVIAPPNIYPDDQFEQQKINLIKTLIQHTLSQGKKRSVISNHQQQTSVITNQIYGFLYFYYENRGKIDIQEQIEFKELGYLIRYDSLKKENQVLVEVNKNCFQILLFTLDPEIIKKSGNTSFQYKYSHAIADSCKLQIEKQNILFQIKADEKTRKIECDKIIAYVTPHHSGIIIQVENNNLEQDAQVELKFTELTNLTIEESSQFKVVGSSIHFSIQKKTEEQLYFDIAVPEQYYGCKVDMEITILQ</sequence>
<reference evidence="2" key="1">
    <citation type="submission" date="2021-01" db="EMBL/GenBank/DDBJ databases">
        <authorList>
            <consortium name="Genoscope - CEA"/>
            <person name="William W."/>
        </authorList>
    </citation>
    <scope>NUCLEOTIDE SEQUENCE</scope>
</reference>
<dbReference type="AlphaFoldDB" id="A0A8S1Y6L5"/>
<evidence type="ECO:0000313" key="2">
    <source>
        <dbReference type="EMBL" id="CAD8208728.1"/>
    </source>
</evidence>
<dbReference type="Pfam" id="PF00648">
    <property type="entry name" value="Peptidase_C2"/>
    <property type="match status" value="1"/>
</dbReference>
<accession>A0A8S1Y6L5</accession>
<organism evidence="2 3">
    <name type="scientific">Paramecium octaurelia</name>
    <dbReference type="NCBI Taxonomy" id="43137"/>
    <lineage>
        <taxon>Eukaryota</taxon>
        <taxon>Sar</taxon>
        <taxon>Alveolata</taxon>
        <taxon>Ciliophora</taxon>
        <taxon>Intramacronucleata</taxon>
        <taxon>Oligohymenophorea</taxon>
        <taxon>Peniculida</taxon>
        <taxon>Parameciidae</taxon>
        <taxon>Paramecium</taxon>
    </lineage>
</organism>
<proteinExistence type="predicted"/>
<dbReference type="InterPro" id="IPR001300">
    <property type="entry name" value="Peptidase_C2_calpain_cat"/>
</dbReference>